<feature type="compositionally biased region" description="Polar residues" evidence="3">
    <location>
        <begin position="575"/>
        <end position="609"/>
    </location>
</feature>
<evidence type="ECO:0000313" key="5">
    <source>
        <dbReference type="EMBL" id="CAI4218389.1"/>
    </source>
</evidence>
<dbReference type="Gene3D" id="3.50.50.60">
    <property type="entry name" value="FAD/NAD(P)-binding domain"/>
    <property type="match status" value="2"/>
</dbReference>
<evidence type="ECO:0000259" key="4">
    <source>
        <dbReference type="SMART" id="SM00906"/>
    </source>
</evidence>
<evidence type="ECO:0000256" key="3">
    <source>
        <dbReference type="SAM" id="MobiDB-lite"/>
    </source>
</evidence>
<evidence type="ECO:0000256" key="1">
    <source>
        <dbReference type="ARBA" id="ARBA00010139"/>
    </source>
</evidence>
<dbReference type="OrthoDB" id="74360at2759"/>
<dbReference type="InterPro" id="IPR036188">
    <property type="entry name" value="FAD/NAD-bd_sf"/>
</dbReference>
<dbReference type="GO" id="GO:0008270">
    <property type="term" value="F:zinc ion binding"/>
    <property type="evidence" value="ECO:0007669"/>
    <property type="project" value="InterPro"/>
</dbReference>
<evidence type="ECO:0000256" key="2">
    <source>
        <dbReference type="ARBA" id="ARBA00023242"/>
    </source>
</evidence>
<reference evidence="5" key="1">
    <citation type="submission" date="2022-11" db="EMBL/GenBank/DDBJ databases">
        <authorList>
            <person name="Scott C."/>
            <person name="Bruce N."/>
        </authorList>
    </citation>
    <scope>NUCLEOTIDE SEQUENCE</scope>
</reference>
<dbReference type="Pfam" id="PF13450">
    <property type="entry name" value="NAD_binding_8"/>
    <property type="match status" value="1"/>
</dbReference>
<dbReference type="AlphaFoldDB" id="A0A9P1H7R0"/>
<dbReference type="GO" id="GO:0003677">
    <property type="term" value="F:DNA binding"/>
    <property type="evidence" value="ECO:0007669"/>
    <property type="project" value="InterPro"/>
</dbReference>
<comment type="similarity">
    <text evidence="1">Belongs to the FAD-binding monooxygenase family.</text>
</comment>
<dbReference type="Pfam" id="PF04082">
    <property type="entry name" value="Fungal_trans"/>
    <property type="match status" value="1"/>
</dbReference>
<dbReference type="InterPro" id="IPR051209">
    <property type="entry name" value="FAD-bind_Monooxygenase_sf"/>
</dbReference>
<dbReference type="GO" id="GO:0006351">
    <property type="term" value="P:DNA-templated transcription"/>
    <property type="evidence" value="ECO:0007669"/>
    <property type="project" value="InterPro"/>
</dbReference>
<keyword evidence="2" id="KW-0539">Nucleus</keyword>
<name>A0A9P1H7R0_9PEZI</name>
<sequence length="1104" mass="122365">MTLSASGTVPPTSTDGSNRPNGHENGSKYTCRNRPIHANRHLRVICIGAGASGIYMAYKLKHYFTDFSLNVYEKNPEIGGTWYENTYPGCACDVPAHNYTYSFEPKWDWSANYAGSKEIRTYFTDFVAKYGLKEYISCGHEVMRAQWDEVASEWVVDIKGPEGSVSQKCCDFLINAAGILNQWRWPDIPGLDSFAGLKLHSAAWDASADLTGKHVGLIGNGGSDQGLRAYKFSPQFNRERPLHFEADVIAGALKERKVNMELRIASHLTTFIREPSWNSVTQTAGRAYMREEMIAKIGDNELATKLIPDFALGCRRLTPGTNYLESLTLPNVTTVYGAIAEITEKGCVTEDGKEWPIDVLICATGFDTTFKPRFPLIGRGGRSLADEWAMEPRSYLGLAANGFPNYFMFLGPNCPIGNGPIIFSIEIQGEYIAHFLNRWQRKISRRDMNYRALEPFLTQGGGSSSGGGGAVGSGPILTFDNSWVSNAVRDLSRLAPRDVRYTLSNTVRRAAELDCNSQETCVSLSAVLFCYTMASGDFRDGDGTTGNVITGDYTLGDGRKGNLYTGPTPLPTGTSDTNAETTQSASSGDSEGDDTQNATGSQTSTKSGTANSPSESGGSSTAASEGLAASHTNLDATKTISIKTTATPRVKLHIRITPNQKIRTEPTVPDQHLDARPSYYPGTRIREIASPHGERLVKAYFDVSLLASMLALAHPYCHEAQRINPWLFMDFTSQALPIEARHVKYETIEAALLHAQRHTYIFRAPTMPGLRKRLWWSVYLQDKWAALVLGRPSHLHDDQHDVEDLQIDDFIFDPRASGKMGDLAARVYVAAARLTVILSDILSKLYTVRGAKKLYTLHRDECVAIADAFLGRLQAWKDEYMAPLADFDVMHDPTGNLQLAYYTVEITLYRAILRTAAGSQFRQRSGTLVRDVTRWLKNLQVNCLSGFWWLTSRIAFAITGGFMIGMLLSATEDDEVNHWIQEITTYRELLKAHSLNFNMTKLASIRMDLLLQRDSSDSLAGEDGDTGVNLGQGSGTKEKDEELMIEEVTNYDGDLAEVSQVENYEALREDFPVDPAVAFGNTYGLEWDTDLDQLLSSFDYNFDR</sequence>
<dbReference type="EMBL" id="CALLCH030000018">
    <property type="protein sequence ID" value="CAI4218389.1"/>
    <property type="molecule type" value="Genomic_DNA"/>
</dbReference>
<feature type="compositionally biased region" description="Low complexity" evidence="3">
    <location>
        <begin position="610"/>
        <end position="628"/>
    </location>
</feature>
<dbReference type="PANTHER" id="PTHR42877">
    <property type="entry name" value="L-ORNITHINE N(5)-MONOOXYGENASE-RELATED"/>
    <property type="match status" value="1"/>
</dbReference>
<accession>A0A9P1H7R0</accession>
<feature type="region of interest" description="Disordered" evidence="3">
    <location>
        <begin position="556"/>
        <end position="628"/>
    </location>
</feature>
<organism evidence="5 6">
    <name type="scientific">Parascedosporium putredinis</name>
    <dbReference type="NCBI Taxonomy" id="1442378"/>
    <lineage>
        <taxon>Eukaryota</taxon>
        <taxon>Fungi</taxon>
        <taxon>Dikarya</taxon>
        <taxon>Ascomycota</taxon>
        <taxon>Pezizomycotina</taxon>
        <taxon>Sordariomycetes</taxon>
        <taxon>Hypocreomycetidae</taxon>
        <taxon>Microascales</taxon>
        <taxon>Microascaceae</taxon>
        <taxon>Parascedosporium</taxon>
    </lineage>
</organism>
<feature type="compositionally biased region" description="Polar residues" evidence="3">
    <location>
        <begin position="1"/>
        <end position="20"/>
    </location>
</feature>
<evidence type="ECO:0000313" key="6">
    <source>
        <dbReference type="Proteomes" id="UP000838763"/>
    </source>
</evidence>
<dbReference type="PANTHER" id="PTHR42877:SF8">
    <property type="entry name" value="MONOOXYGENASE"/>
    <property type="match status" value="1"/>
</dbReference>
<feature type="region of interest" description="Disordered" evidence="3">
    <location>
        <begin position="1"/>
        <end position="30"/>
    </location>
</feature>
<gene>
    <name evidence="5" type="ORF">PPNO1_LOCUS7979</name>
</gene>
<dbReference type="Proteomes" id="UP000838763">
    <property type="component" value="Unassembled WGS sequence"/>
</dbReference>
<proteinExistence type="inferred from homology"/>
<dbReference type="SMART" id="SM00906">
    <property type="entry name" value="Fungal_trans"/>
    <property type="match status" value="1"/>
</dbReference>
<feature type="domain" description="Xylanolytic transcriptional activator regulatory" evidence="4">
    <location>
        <begin position="699"/>
        <end position="810"/>
    </location>
</feature>
<dbReference type="CDD" id="cd12148">
    <property type="entry name" value="fungal_TF_MHR"/>
    <property type="match status" value="1"/>
</dbReference>
<comment type="caution">
    <text evidence="5">The sequence shown here is derived from an EMBL/GenBank/DDBJ whole genome shotgun (WGS) entry which is preliminary data.</text>
</comment>
<protein>
    <recommendedName>
        <fullName evidence="4">Xylanolytic transcriptional activator regulatory domain-containing protein</fullName>
    </recommendedName>
</protein>
<feature type="compositionally biased region" description="Low complexity" evidence="3">
    <location>
        <begin position="565"/>
        <end position="574"/>
    </location>
</feature>
<dbReference type="InterPro" id="IPR007219">
    <property type="entry name" value="XnlR_reg_dom"/>
</dbReference>
<keyword evidence="6" id="KW-1185">Reference proteome</keyword>
<dbReference type="SUPFAM" id="SSF51905">
    <property type="entry name" value="FAD/NAD(P)-binding domain"/>
    <property type="match status" value="2"/>
</dbReference>